<protein>
    <submittedName>
        <fullName evidence="3">Bacterial alpha-L-rhamnosidase domain-containing protein</fullName>
    </submittedName>
</protein>
<feature type="domain" description="Alpha-L-rhamnosidase six-hairpin glycosidase" evidence="1">
    <location>
        <begin position="199"/>
        <end position="522"/>
    </location>
</feature>
<keyword evidence="4" id="KW-1185">Reference proteome</keyword>
<reference evidence="3 4" key="1">
    <citation type="journal article" date="2019" name="Nat. Ecol. Evol.">
        <title>Megaphylogeny resolves global patterns of mushroom evolution.</title>
        <authorList>
            <person name="Varga T."/>
            <person name="Krizsan K."/>
            <person name="Foldi C."/>
            <person name="Dima B."/>
            <person name="Sanchez-Garcia M."/>
            <person name="Sanchez-Ramirez S."/>
            <person name="Szollosi G.J."/>
            <person name="Szarkandi J.G."/>
            <person name="Papp V."/>
            <person name="Albert L."/>
            <person name="Andreopoulos W."/>
            <person name="Angelini C."/>
            <person name="Antonin V."/>
            <person name="Barry K.W."/>
            <person name="Bougher N.L."/>
            <person name="Buchanan P."/>
            <person name="Buyck B."/>
            <person name="Bense V."/>
            <person name="Catcheside P."/>
            <person name="Chovatia M."/>
            <person name="Cooper J."/>
            <person name="Damon W."/>
            <person name="Desjardin D."/>
            <person name="Finy P."/>
            <person name="Geml J."/>
            <person name="Haridas S."/>
            <person name="Hughes K."/>
            <person name="Justo A."/>
            <person name="Karasinski D."/>
            <person name="Kautmanova I."/>
            <person name="Kiss B."/>
            <person name="Kocsube S."/>
            <person name="Kotiranta H."/>
            <person name="LaButti K.M."/>
            <person name="Lechner B.E."/>
            <person name="Liimatainen K."/>
            <person name="Lipzen A."/>
            <person name="Lukacs Z."/>
            <person name="Mihaltcheva S."/>
            <person name="Morgado L.N."/>
            <person name="Niskanen T."/>
            <person name="Noordeloos M.E."/>
            <person name="Ohm R.A."/>
            <person name="Ortiz-Santana B."/>
            <person name="Ovrebo C."/>
            <person name="Racz N."/>
            <person name="Riley R."/>
            <person name="Savchenko A."/>
            <person name="Shiryaev A."/>
            <person name="Soop K."/>
            <person name="Spirin V."/>
            <person name="Szebenyi C."/>
            <person name="Tomsovsky M."/>
            <person name="Tulloss R.E."/>
            <person name="Uehling J."/>
            <person name="Grigoriev I.V."/>
            <person name="Vagvolgyi C."/>
            <person name="Papp T."/>
            <person name="Martin F.M."/>
            <person name="Miettinen O."/>
            <person name="Hibbett D.S."/>
            <person name="Nagy L.G."/>
        </authorList>
    </citation>
    <scope>NUCLEOTIDE SEQUENCE [LARGE SCALE GENOMIC DNA]</scope>
    <source>
        <strain evidence="3 4">CBS 309.79</strain>
    </source>
</reference>
<dbReference type="InterPro" id="IPR012341">
    <property type="entry name" value="6hp_glycosidase-like_sf"/>
</dbReference>
<evidence type="ECO:0000259" key="1">
    <source>
        <dbReference type="Pfam" id="PF17389"/>
    </source>
</evidence>
<dbReference type="GO" id="GO:0005975">
    <property type="term" value="P:carbohydrate metabolic process"/>
    <property type="evidence" value="ECO:0007669"/>
    <property type="project" value="InterPro"/>
</dbReference>
<evidence type="ECO:0000259" key="2">
    <source>
        <dbReference type="Pfam" id="PF21104"/>
    </source>
</evidence>
<dbReference type="Pfam" id="PF21104">
    <property type="entry name" value="Glyco_hydro_78_N"/>
    <property type="match status" value="1"/>
</dbReference>
<dbReference type="InterPro" id="IPR049164">
    <property type="entry name" value="Glyco_hydro_78_N"/>
</dbReference>
<dbReference type="Gene3D" id="1.50.10.10">
    <property type="match status" value="1"/>
</dbReference>
<dbReference type="Proteomes" id="UP000305067">
    <property type="component" value="Unassembled WGS sequence"/>
</dbReference>
<name>A0A5C3QPF8_9AGAR</name>
<gene>
    <name evidence="3" type="ORF">BDV98DRAFT_385169</name>
</gene>
<dbReference type="GO" id="GO:0003824">
    <property type="term" value="F:catalytic activity"/>
    <property type="evidence" value="ECO:0007669"/>
    <property type="project" value="UniProtKB-ARBA"/>
</dbReference>
<dbReference type="OrthoDB" id="10036721at2759"/>
<feature type="domain" description="Glycosyl hydrolase family 78 alpha-rhamnosidase N-terminal" evidence="2">
    <location>
        <begin position="40"/>
        <end position="181"/>
    </location>
</feature>
<evidence type="ECO:0000313" key="4">
    <source>
        <dbReference type="Proteomes" id="UP000305067"/>
    </source>
</evidence>
<dbReference type="EMBL" id="ML178820">
    <property type="protein sequence ID" value="TFL03457.1"/>
    <property type="molecule type" value="Genomic_DNA"/>
</dbReference>
<dbReference type="InterPro" id="IPR035396">
    <property type="entry name" value="Bac_rhamnosid6H"/>
</dbReference>
<dbReference type="SUPFAM" id="SSF48208">
    <property type="entry name" value="Six-hairpin glycosidases"/>
    <property type="match status" value="1"/>
</dbReference>
<proteinExistence type="predicted"/>
<organism evidence="3 4">
    <name type="scientific">Pterulicium gracile</name>
    <dbReference type="NCBI Taxonomy" id="1884261"/>
    <lineage>
        <taxon>Eukaryota</taxon>
        <taxon>Fungi</taxon>
        <taxon>Dikarya</taxon>
        <taxon>Basidiomycota</taxon>
        <taxon>Agaricomycotina</taxon>
        <taxon>Agaricomycetes</taxon>
        <taxon>Agaricomycetidae</taxon>
        <taxon>Agaricales</taxon>
        <taxon>Pleurotineae</taxon>
        <taxon>Pterulaceae</taxon>
        <taxon>Pterulicium</taxon>
    </lineage>
</organism>
<dbReference type="AlphaFoldDB" id="A0A5C3QPF8"/>
<dbReference type="PANTHER" id="PTHR34987">
    <property type="entry name" value="C, PUTATIVE (AFU_ORTHOLOGUE AFUA_3G02880)-RELATED"/>
    <property type="match status" value="1"/>
</dbReference>
<accession>A0A5C3QPF8</accession>
<evidence type="ECO:0000313" key="3">
    <source>
        <dbReference type="EMBL" id="TFL03457.1"/>
    </source>
</evidence>
<dbReference type="InterPro" id="IPR008928">
    <property type="entry name" value="6-hairpin_glycosidase_sf"/>
</dbReference>
<dbReference type="Pfam" id="PF17389">
    <property type="entry name" value="Bac_rhamnosid6H"/>
    <property type="match status" value="1"/>
</dbReference>
<sequence length="537" mass="60597">MTELPEHHKVSHVPATRLNAAFAQKAEDLLPTLHNWNVSPIGTVTFEPDESEYFKRRKRPQFTTAELQDKAWGKGQEFILDFGDHHVGYLKFRLTAQGPNVDAPARLRLTMGETPPDVTEELHPCKSWISTSWIPDEVVNIDYMPKDFALHRRHAFRYVRVQVLDTSAKYQVKFSVIHIEAVSAVTAEQVLALPPFPFNDDTLCRIDAVSMTTLRNCMQTVFEDGPRRDRRLWSGDLRLQALTNYCTFRNNDLVKRCLYLFAALVREDDSTPACLFEKPVLTPASDYIVDYDILFGSTAHDYAVQTGDLETAEELWETVLGSTKGALAHVEDGVFRGEATQAWKFLDWAENLEKDAGMHGAVIVGLKAVDSLAKLLKKPPPYEDVVAEMISKAERAFYDAEQGVFVSGKARQVSWASQAWLALAGVMDAGRLKSALVTTMHDPNALKPLTPYLYHHFAEALCNVGGEEECLQLIRTYWGGMISAGADTFWECFDADDYTSSPYGDHHNHSFCHAWSCTPSYLLRVKLRDWLADRKGL</sequence>
<dbReference type="PANTHER" id="PTHR34987:SF4">
    <property type="entry name" value="ALPHA-L-RHAMNOSIDASE C-TERMINAL DOMAIN-CONTAINING PROTEIN"/>
    <property type="match status" value="1"/>
</dbReference>